<organism evidence="1 2">
    <name type="scientific">Auxenochlorella protothecoides</name>
    <name type="common">Green microalga</name>
    <name type="synonym">Chlorella protothecoides</name>
    <dbReference type="NCBI Taxonomy" id="3075"/>
    <lineage>
        <taxon>Eukaryota</taxon>
        <taxon>Viridiplantae</taxon>
        <taxon>Chlorophyta</taxon>
        <taxon>core chlorophytes</taxon>
        <taxon>Trebouxiophyceae</taxon>
        <taxon>Chlorellales</taxon>
        <taxon>Chlorellaceae</taxon>
        <taxon>Auxenochlorella</taxon>
    </lineage>
</organism>
<reference evidence="1 2" key="1">
    <citation type="journal article" date="2014" name="BMC Genomics">
        <title>Oil accumulation mechanisms of the oleaginous microalga Chlorella protothecoides revealed through its genome, transcriptomes, and proteomes.</title>
        <authorList>
            <person name="Gao C."/>
            <person name="Wang Y."/>
            <person name="Shen Y."/>
            <person name="Yan D."/>
            <person name="He X."/>
            <person name="Dai J."/>
            <person name="Wu Q."/>
        </authorList>
    </citation>
    <scope>NUCLEOTIDE SEQUENCE [LARGE SCALE GENOMIC DNA]</scope>
    <source>
        <strain evidence="1 2">0710</strain>
    </source>
</reference>
<dbReference type="AlphaFoldDB" id="A0A087SCG4"/>
<dbReference type="Proteomes" id="UP000028924">
    <property type="component" value="Unassembled WGS sequence"/>
</dbReference>
<dbReference type="KEGG" id="apro:F751_1114"/>
<protein>
    <submittedName>
        <fullName evidence="1">Uncharacterized protein</fullName>
    </submittedName>
</protein>
<name>A0A087SCG4_AUXPR</name>
<accession>A0A087SCG4</accession>
<dbReference type="EMBL" id="KL662090">
    <property type="protein sequence ID" value="KFM23418.1"/>
    <property type="molecule type" value="Genomic_DNA"/>
</dbReference>
<gene>
    <name evidence="1" type="ORF">F751_1114</name>
</gene>
<dbReference type="GeneID" id="23612505"/>
<evidence type="ECO:0000313" key="1">
    <source>
        <dbReference type="EMBL" id="KFM23418.1"/>
    </source>
</evidence>
<dbReference type="RefSeq" id="XP_011396288.1">
    <property type="nucleotide sequence ID" value="XM_011397986.1"/>
</dbReference>
<proteinExistence type="predicted"/>
<sequence>MFCGILGGPLEQELQSPGNELARHTGGCGAGRLASRIPDAQLQDLHGTGACGMWLEIICAGGVAS</sequence>
<keyword evidence="2" id="KW-1185">Reference proteome</keyword>
<evidence type="ECO:0000313" key="2">
    <source>
        <dbReference type="Proteomes" id="UP000028924"/>
    </source>
</evidence>